<sequence>MRVIKTYMVSAGPDLGSPIDSLKLRPGLHNTRPPLTYSASYRPSSYRPDTSSYRPTTSSKPTRPSSSTTSSSSHLPYLTSFDDIPSSASASSRLLDVKMRLSRLDYLFSNLHLSHEECRRRVLCEVTRDPETYSPLSDMVQGETRVSGDLRELSRELLNSAEGARLLSYIEAARLGEDRRNQCDVYRYRCRTEAREVINTDILPIWREVVRWLTVKVMAKDSA</sequence>
<accession>A0AAV2RXF6</accession>
<protein>
    <submittedName>
        <fullName evidence="2">Uncharacterized protein</fullName>
    </submittedName>
</protein>
<comment type="caution">
    <text evidence="2">The sequence shown here is derived from an EMBL/GenBank/DDBJ whole genome shotgun (WGS) entry which is preliminary data.</text>
</comment>
<evidence type="ECO:0000313" key="3">
    <source>
        <dbReference type="Proteomes" id="UP001497623"/>
    </source>
</evidence>
<feature type="region of interest" description="Disordered" evidence="1">
    <location>
        <begin position="24"/>
        <end position="76"/>
    </location>
</feature>
<gene>
    <name evidence="2" type="ORF">MNOR_LOCUS30609</name>
</gene>
<feature type="compositionally biased region" description="Low complexity" evidence="1">
    <location>
        <begin position="37"/>
        <end position="76"/>
    </location>
</feature>
<organism evidence="2 3">
    <name type="scientific">Meganyctiphanes norvegica</name>
    <name type="common">Northern krill</name>
    <name type="synonym">Thysanopoda norvegica</name>
    <dbReference type="NCBI Taxonomy" id="48144"/>
    <lineage>
        <taxon>Eukaryota</taxon>
        <taxon>Metazoa</taxon>
        <taxon>Ecdysozoa</taxon>
        <taxon>Arthropoda</taxon>
        <taxon>Crustacea</taxon>
        <taxon>Multicrustacea</taxon>
        <taxon>Malacostraca</taxon>
        <taxon>Eumalacostraca</taxon>
        <taxon>Eucarida</taxon>
        <taxon>Euphausiacea</taxon>
        <taxon>Euphausiidae</taxon>
        <taxon>Meganyctiphanes</taxon>
    </lineage>
</organism>
<keyword evidence="3" id="KW-1185">Reference proteome</keyword>
<proteinExistence type="predicted"/>
<dbReference type="EMBL" id="CAXKWB010037838">
    <property type="protein sequence ID" value="CAL4150725.1"/>
    <property type="molecule type" value="Genomic_DNA"/>
</dbReference>
<name>A0AAV2RXF6_MEGNR</name>
<feature type="non-terminal residue" evidence="2">
    <location>
        <position position="223"/>
    </location>
</feature>
<evidence type="ECO:0000313" key="2">
    <source>
        <dbReference type="EMBL" id="CAL4150725.1"/>
    </source>
</evidence>
<dbReference type="Proteomes" id="UP001497623">
    <property type="component" value="Unassembled WGS sequence"/>
</dbReference>
<reference evidence="2 3" key="1">
    <citation type="submission" date="2024-05" db="EMBL/GenBank/DDBJ databases">
        <authorList>
            <person name="Wallberg A."/>
        </authorList>
    </citation>
    <scope>NUCLEOTIDE SEQUENCE [LARGE SCALE GENOMIC DNA]</scope>
</reference>
<dbReference type="AlphaFoldDB" id="A0AAV2RXF6"/>
<evidence type="ECO:0000256" key="1">
    <source>
        <dbReference type="SAM" id="MobiDB-lite"/>
    </source>
</evidence>